<feature type="compositionally biased region" description="Basic and acidic residues" evidence="1">
    <location>
        <begin position="86"/>
        <end position="99"/>
    </location>
</feature>
<evidence type="ECO:0000313" key="4">
    <source>
        <dbReference type="Proteomes" id="UP000824156"/>
    </source>
</evidence>
<dbReference type="PROSITE" id="PS51782">
    <property type="entry name" value="LYSM"/>
    <property type="match status" value="1"/>
</dbReference>
<evidence type="ECO:0000313" key="3">
    <source>
        <dbReference type="EMBL" id="HIX55373.1"/>
    </source>
</evidence>
<comment type="caution">
    <text evidence="3">The sequence shown here is derived from an EMBL/GenBank/DDBJ whole genome shotgun (WGS) entry which is preliminary data.</text>
</comment>
<dbReference type="Gene3D" id="3.10.350.10">
    <property type="entry name" value="LysM domain"/>
    <property type="match status" value="2"/>
</dbReference>
<evidence type="ECO:0000259" key="2">
    <source>
        <dbReference type="PROSITE" id="PS51782"/>
    </source>
</evidence>
<evidence type="ECO:0000256" key="1">
    <source>
        <dbReference type="SAM" id="MobiDB-lite"/>
    </source>
</evidence>
<gene>
    <name evidence="3" type="ORF">H9853_10120</name>
</gene>
<dbReference type="Proteomes" id="UP000824156">
    <property type="component" value="Unassembled WGS sequence"/>
</dbReference>
<dbReference type="PANTHER" id="PTHR33734">
    <property type="entry name" value="LYSM DOMAIN-CONTAINING GPI-ANCHORED PROTEIN 2"/>
    <property type="match status" value="1"/>
</dbReference>
<dbReference type="Pfam" id="PF01476">
    <property type="entry name" value="LysM"/>
    <property type="match status" value="2"/>
</dbReference>
<dbReference type="CDD" id="cd00118">
    <property type="entry name" value="LysM"/>
    <property type="match status" value="1"/>
</dbReference>
<reference evidence="3" key="1">
    <citation type="journal article" date="2021" name="PeerJ">
        <title>Extensive microbial diversity within the chicken gut microbiome revealed by metagenomics and culture.</title>
        <authorList>
            <person name="Gilroy R."/>
            <person name="Ravi A."/>
            <person name="Getino M."/>
            <person name="Pursley I."/>
            <person name="Horton D.L."/>
            <person name="Alikhan N.F."/>
            <person name="Baker D."/>
            <person name="Gharbi K."/>
            <person name="Hall N."/>
            <person name="Watson M."/>
            <person name="Adriaenssens E.M."/>
            <person name="Foster-Nyarko E."/>
            <person name="Jarju S."/>
            <person name="Secka A."/>
            <person name="Antonio M."/>
            <person name="Oren A."/>
            <person name="Chaudhuri R.R."/>
            <person name="La Ragione R."/>
            <person name="Hildebrand F."/>
            <person name="Pallen M.J."/>
        </authorList>
    </citation>
    <scope>NUCLEOTIDE SEQUENCE</scope>
    <source>
        <strain evidence="3">1719</strain>
    </source>
</reference>
<protein>
    <submittedName>
        <fullName evidence="3">LysM peptidoglycan-binding domain-containing protein</fullName>
    </submittedName>
</protein>
<organism evidence="3 4">
    <name type="scientific">Candidatus Sphingobacterium stercoripullorum</name>
    <dbReference type="NCBI Taxonomy" id="2838759"/>
    <lineage>
        <taxon>Bacteria</taxon>
        <taxon>Pseudomonadati</taxon>
        <taxon>Bacteroidota</taxon>
        <taxon>Sphingobacteriia</taxon>
        <taxon>Sphingobacteriales</taxon>
        <taxon>Sphingobacteriaceae</taxon>
        <taxon>Sphingobacterium</taxon>
    </lineage>
</organism>
<dbReference type="SUPFAM" id="SSF54106">
    <property type="entry name" value="LysM domain"/>
    <property type="match status" value="1"/>
</dbReference>
<dbReference type="SMART" id="SM00257">
    <property type="entry name" value="LysM"/>
    <property type="match status" value="2"/>
</dbReference>
<dbReference type="EMBL" id="DXEZ01000279">
    <property type="protein sequence ID" value="HIX55373.1"/>
    <property type="molecule type" value="Genomic_DNA"/>
</dbReference>
<feature type="domain" description="LysM" evidence="2">
    <location>
        <begin position="114"/>
        <end position="157"/>
    </location>
</feature>
<dbReference type="PANTHER" id="PTHR33734:SF22">
    <property type="entry name" value="MEMBRANE-BOUND LYTIC MUREIN TRANSGLYCOSYLASE D"/>
    <property type="match status" value="1"/>
</dbReference>
<proteinExistence type="predicted"/>
<feature type="region of interest" description="Disordered" evidence="1">
    <location>
        <begin position="74"/>
        <end position="113"/>
    </location>
</feature>
<dbReference type="InterPro" id="IPR036779">
    <property type="entry name" value="LysM_dom_sf"/>
</dbReference>
<dbReference type="AlphaFoldDB" id="A0A9D2AZ98"/>
<dbReference type="InterPro" id="IPR018392">
    <property type="entry name" value="LysM"/>
</dbReference>
<name>A0A9D2AZ98_9SPHI</name>
<accession>A0A9D2AZ98</accession>
<sequence length="293" mass="32513">MVLSGKASAESPINKANNSLDSIGVEVVDGQQYIIHKIDPKDTYYHLSRTYKVPVKLIMEANNKKNLRVDDLIKVPKGAAPTPKPIPEDSPKKTQETASKKAPTTNSNMPELATEYKVGKRETLYAISKRFDLKVEDIIRYNKLQSENIQENQILKIPNGPVPDPEKAKELEALKELEELNASPDAIDLSDFKTNRYGIREKSEKGIGVWIEDLTSKGKSNLALHKTAPIGTILKITNPMTKNITYAKVVGRFTENSKTQGAIVVLSRSAANSIGALDQRFPIEINYGLPLDF</sequence>
<reference evidence="3" key="2">
    <citation type="submission" date="2021-04" db="EMBL/GenBank/DDBJ databases">
        <authorList>
            <person name="Gilroy R."/>
        </authorList>
    </citation>
    <scope>NUCLEOTIDE SEQUENCE</scope>
    <source>
        <strain evidence="3">1719</strain>
    </source>
</reference>